<reference evidence="1" key="1">
    <citation type="journal article" date="2020" name="New Phytol.">
        <title>Comparative genomics reveals dynamic genome evolution in host specialist ectomycorrhizal fungi.</title>
        <authorList>
            <person name="Lofgren L.A."/>
            <person name="Nguyen N.H."/>
            <person name="Vilgalys R."/>
            <person name="Ruytinx J."/>
            <person name="Liao H.L."/>
            <person name="Branco S."/>
            <person name="Kuo A."/>
            <person name="LaButti K."/>
            <person name="Lipzen A."/>
            <person name="Andreopoulos W."/>
            <person name="Pangilinan J."/>
            <person name="Riley R."/>
            <person name="Hundley H."/>
            <person name="Na H."/>
            <person name="Barry K."/>
            <person name="Grigoriev I.V."/>
            <person name="Stajich J.E."/>
            <person name="Kennedy P.G."/>
        </authorList>
    </citation>
    <scope>NUCLEOTIDE SEQUENCE</scope>
    <source>
        <strain evidence="1">MN1</strain>
    </source>
</reference>
<protein>
    <submittedName>
        <fullName evidence="1">Uncharacterized protein</fullName>
    </submittedName>
</protein>
<gene>
    <name evidence="1" type="ORF">BJ212DRAFT_1305155</name>
</gene>
<evidence type="ECO:0000313" key="1">
    <source>
        <dbReference type="EMBL" id="KAG1801128.1"/>
    </source>
</evidence>
<comment type="caution">
    <text evidence="1">The sequence shown here is derived from an EMBL/GenBank/DDBJ whole genome shotgun (WGS) entry which is preliminary data.</text>
</comment>
<organism evidence="1 2">
    <name type="scientific">Suillus subaureus</name>
    <dbReference type="NCBI Taxonomy" id="48587"/>
    <lineage>
        <taxon>Eukaryota</taxon>
        <taxon>Fungi</taxon>
        <taxon>Dikarya</taxon>
        <taxon>Basidiomycota</taxon>
        <taxon>Agaricomycotina</taxon>
        <taxon>Agaricomycetes</taxon>
        <taxon>Agaricomycetidae</taxon>
        <taxon>Boletales</taxon>
        <taxon>Suillineae</taxon>
        <taxon>Suillaceae</taxon>
        <taxon>Suillus</taxon>
    </lineage>
</organism>
<dbReference type="OrthoDB" id="3270804at2759"/>
<sequence>MKVFPMLIKKQTFSLLNWLLWWSFCMISLVNTLKSFSALKAAHSQADPETNLPEQAQIQHRGVSQGDKVQSAWTSVSSLSSLNSTIDVGPAGDTATNTVIPNATPGTATPAIATTMTHGSTSASAYWHNMHSHVIGVPGACFGWYFSHALQGGTMQELPV</sequence>
<evidence type="ECO:0000313" key="2">
    <source>
        <dbReference type="Proteomes" id="UP000807769"/>
    </source>
</evidence>
<dbReference type="EMBL" id="JABBWG010000101">
    <property type="protein sequence ID" value="KAG1801128.1"/>
    <property type="molecule type" value="Genomic_DNA"/>
</dbReference>
<proteinExistence type="predicted"/>
<accession>A0A9P7DRA7</accession>
<keyword evidence="2" id="KW-1185">Reference proteome</keyword>
<dbReference type="Proteomes" id="UP000807769">
    <property type="component" value="Unassembled WGS sequence"/>
</dbReference>
<dbReference type="AlphaFoldDB" id="A0A9P7DRA7"/>
<dbReference type="GeneID" id="64627741"/>
<name>A0A9P7DRA7_9AGAM</name>
<dbReference type="RefSeq" id="XP_041186002.1">
    <property type="nucleotide sequence ID" value="XM_041333724.1"/>
</dbReference>